<dbReference type="Pfam" id="PF08321">
    <property type="entry name" value="PPP5"/>
    <property type="match status" value="1"/>
</dbReference>
<dbReference type="SUPFAM" id="SSF56300">
    <property type="entry name" value="Metallo-dependent phosphatases"/>
    <property type="match status" value="2"/>
</dbReference>
<dbReference type="InterPro" id="IPR051134">
    <property type="entry name" value="PPP_phosphatase"/>
</dbReference>
<dbReference type="Pfam" id="PF05183">
    <property type="entry name" value="RdRP"/>
    <property type="match status" value="1"/>
</dbReference>
<dbReference type="EMBL" id="CAMXCT010003602">
    <property type="protein sequence ID" value="CAI4005325.1"/>
    <property type="molecule type" value="Genomic_DNA"/>
</dbReference>
<evidence type="ECO:0000313" key="10">
    <source>
        <dbReference type="EMBL" id="CAL1158700.1"/>
    </source>
</evidence>
<dbReference type="Gene3D" id="2.30.30.30">
    <property type="match status" value="1"/>
</dbReference>
<dbReference type="OrthoDB" id="425733at2759"/>
<feature type="domain" description="Serine/threonine specific protein phosphatases" evidence="8">
    <location>
        <begin position="236"/>
        <end position="241"/>
    </location>
</feature>
<dbReference type="InterPro" id="IPR013235">
    <property type="entry name" value="PPP_dom"/>
</dbReference>
<evidence type="ECO:0000313" key="9">
    <source>
        <dbReference type="EMBL" id="CAI4005325.1"/>
    </source>
</evidence>
<comment type="catalytic activity">
    <reaction evidence="6">
        <text>O-phospho-L-threonyl-[protein] + H2O = L-threonyl-[protein] + phosphate</text>
        <dbReference type="Rhea" id="RHEA:47004"/>
        <dbReference type="Rhea" id="RHEA-COMP:11060"/>
        <dbReference type="Rhea" id="RHEA-COMP:11605"/>
        <dbReference type="ChEBI" id="CHEBI:15377"/>
        <dbReference type="ChEBI" id="CHEBI:30013"/>
        <dbReference type="ChEBI" id="CHEBI:43474"/>
        <dbReference type="ChEBI" id="CHEBI:61977"/>
        <dbReference type="EC" id="3.1.3.16"/>
    </reaction>
</comment>
<dbReference type="PRINTS" id="PR00114">
    <property type="entry name" value="STPHPHTASE"/>
</dbReference>
<dbReference type="InterPro" id="IPR014722">
    <property type="entry name" value="Rib_uL2_dom2"/>
</dbReference>
<dbReference type="PANTHER" id="PTHR45668">
    <property type="entry name" value="SERINE/THREONINE-PROTEIN PHOSPHATASE 5-RELATED"/>
    <property type="match status" value="1"/>
</dbReference>
<gene>
    <name evidence="9" type="ORF">C1SCF055_LOCUS31059</name>
</gene>
<dbReference type="SMART" id="SM00156">
    <property type="entry name" value="PP2Ac"/>
    <property type="match status" value="1"/>
</dbReference>
<evidence type="ECO:0000256" key="5">
    <source>
        <dbReference type="ARBA" id="ARBA00023211"/>
    </source>
</evidence>
<reference evidence="10" key="2">
    <citation type="submission" date="2024-04" db="EMBL/GenBank/DDBJ databases">
        <authorList>
            <person name="Chen Y."/>
            <person name="Shah S."/>
            <person name="Dougan E. K."/>
            <person name="Thang M."/>
            <person name="Chan C."/>
        </authorList>
    </citation>
    <scope>NUCLEOTIDE SEQUENCE [LARGE SCALE GENOMIC DNA]</scope>
</reference>
<comment type="similarity">
    <text evidence="6">Belongs to the PPP phosphatase family.</text>
</comment>
<reference evidence="9" key="1">
    <citation type="submission" date="2022-10" db="EMBL/GenBank/DDBJ databases">
        <authorList>
            <person name="Chen Y."/>
            <person name="Dougan E. K."/>
            <person name="Chan C."/>
            <person name="Rhodes N."/>
            <person name="Thang M."/>
        </authorList>
    </citation>
    <scope>NUCLEOTIDE SEQUENCE</scope>
</reference>
<proteinExistence type="inferred from homology"/>
<dbReference type="InterPro" id="IPR006186">
    <property type="entry name" value="Ser/Thr-sp_prot-phosphatase"/>
</dbReference>
<evidence type="ECO:0000256" key="4">
    <source>
        <dbReference type="ARBA" id="ARBA00022801"/>
    </source>
</evidence>
<dbReference type="SUPFAM" id="SSF50104">
    <property type="entry name" value="Translation proteins SH3-like domain"/>
    <property type="match status" value="1"/>
</dbReference>
<dbReference type="GO" id="GO:0046872">
    <property type="term" value="F:metal ion binding"/>
    <property type="evidence" value="ECO:0007669"/>
    <property type="project" value="UniProtKB-KW"/>
</dbReference>
<evidence type="ECO:0000256" key="1">
    <source>
        <dbReference type="ARBA" id="ARBA00001936"/>
    </source>
</evidence>
<keyword evidence="4 6" id="KW-0378">Hydrolase</keyword>
<dbReference type="InterPro" id="IPR008991">
    <property type="entry name" value="Translation_prot_SH3-like_sf"/>
</dbReference>
<feature type="region of interest" description="Disordered" evidence="7">
    <location>
        <begin position="1"/>
        <end position="32"/>
    </location>
</feature>
<feature type="compositionally biased region" description="Polar residues" evidence="7">
    <location>
        <begin position="10"/>
        <end position="22"/>
    </location>
</feature>
<evidence type="ECO:0000256" key="2">
    <source>
        <dbReference type="ARBA" id="ARBA00022723"/>
    </source>
</evidence>
<dbReference type="SMART" id="SM00739">
    <property type="entry name" value="KOW"/>
    <property type="match status" value="1"/>
</dbReference>
<keyword evidence="5" id="KW-0464">Manganese</keyword>
<evidence type="ECO:0000313" key="11">
    <source>
        <dbReference type="Proteomes" id="UP001152797"/>
    </source>
</evidence>
<dbReference type="EMBL" id="CAMXCT020003602">
    <property type="protein sequence ID" value="CAL1158700.1"/>
    <property type="molecule type" value="Genomic_DNA"/>
</dbReference>
<dbReference type="GO" id="GO:0004722">
    <property type="term" value="F:protein serine/threonine phosphatase activity"/>
    <property type="evidence" value="ECO:0007669"/>
    <property type="project" value="UniProtKB-EC"/>
</dbReference>
<dbReference type="EC" id="3.1.3.16" evidence="6"/>
<dbReference type="Pfam" id="PF00149">
    <property type="entry name" value="Metallophos"/>
    <property type="match status" value="1"/>
</dbReference>
<dbReference type="CDD" id="cd06091">
    <property type="entry name" value="KOW_NusG"/>
    <property type="match status" value="1"/>
</dbReference>
<dbReference type="InterPro" id="IPR004843">
    <property type="entry name" value="Calcineurin-like_PHP"/>
</dbReference>
<sequence>MREFVAQREPTATSLRPSSLRGTQLRGPALTASASGGHARVSAAAFAGLLACGAPLLHGRRSAPASRPARKPRVQRLAEDGLWQPRLTGWTPQDLEGERQRAMSMPDTPGYSGPRYTGAASITDAFIDGLISAQEQGQLLPKKDAYLIVLDIIDLLRAEQTMGQVSIPQGGHLTIVGDLHGQYWDFMNVLSMSGKPSPSTPFIFNGDFVDRGSWSIEVIMTIFALKLKDPGAVFLNRGNHEMLETNILYGFCGECGAKYDMELFNLFSEAFRNLPLAHLVDNKVLVLHGGLPGETEKWPASDVTDAGVIEGITPRMLSVRLYFPNQKVNIMKSSVRAVTTVAAVAAVSRYGPLRAHAGGGRRDNQQQHKGEHMKYRFEDVYFDGGQRFGVVFLDSYTMRVIRACSRDGPAGAETARGSLRGLDKKSDKVVLGHRSLPGPFRFLSRLGVFDVKICTVYGAIWLERQAAWVEFHSETRLGRFAAAEVFVRRFLRAGRRFQVQLFPRGAALRQLQLLRGQLQLPEGDFLFELSYERGCHQQALFAAEDYTGSEASKSSIVSIGGGYSRMQEWCERVSVVTDESGIATNAIKGAQEDEKLKVVHLKDQAARCYRKAGFALQDDLPDSIWQRWGKELCNKHKLTRDVNGSIRDYLFAFVCRTNWGNANTLKKLADLASTCGISVAMLEADWQALNQRPLGQLIFLRGSAGVIEGITPKMLKVRLADSDQQVSIMQSSVRAVATVAAPVVATLLVAATPPAPVPAMPVPQSAESPLKVGDTVTINSGAYKGETGTVEKLNPCKATIRLHGKDQKVPISYHQLSLGSSTASVATTVPQTPMEELEEEEMEDRGDGWGILSIVQGVKKIILQDKKPQECFLTSHFKGRALCLEEPLAKTSSIKAHYEHGEGQHGQRFTLVSVKVENDGYHFWGGQKQCLRGAYVAELPGRELTEELEEIANFAALKSARKVASRMQLLQSPGTVLEGFRAADLEKIPEPLSKDSGGCGFIGPELLQRLTAQLTQLPRQRRQQTTSLQVRIFGPRVGVLKGVLTLKHGIQTIQYPASMEKVGPVGPSRSPADWITVVVCKVFPSEPSFKIATMLKTGVRPKGLPWKKLSSMLEQLLKSLEVPAEELMRYTKEPIRKEAFLVGVADPTGGLPEDSIFLPGLQEHLTACEGITEVLVTRCPCVQPSDGKRLRVVTERPVAMSPVDWQALNQRPLGDLIFPRGSAHALPERIAEGDLDGDLYWVCWDLSLVASAKEEPEVERTETAELPRASAELGSAWLKLARQHMLDPEVLQQRNLIRRLYRAAEKRAKSSHLGLRDPDAQALFRAYVQCIDSGKHGNEIDIPKHLRKEVGPDPRIWMPGQTHDPTDAIPMTALPSLQELAQVDRYLEITPESYAQSIGPTTSEKEVNDMRRLIDILWGDPRGGGGYGPSYRKGKGVYMFGPDVTETFCRDNNLQCVIRSHEVKADGYRWDHKQLLSVFSAPNYLDTGNNKGAFLKLTRAADGSIAIETVNYSAVPHPDVPPMKWQEHITNNYSHLTRLMRKKVGAQSFDEFGDSDFEGLMNFDEWEPDEAEQFQEAFKVDQYGRDL</sequence>
<comment type="cofactor">
    <cofactor evidence="1">
        <name>Mn(2+)</name>
        <dbReference type="ChEBI" id="CHEBI:29035"/>
    </cofactor>
</comment>
<keyword evidence="3" id="KW-0677">Repeat</keyword>
<accession>A0A9P1D8V2</accession>
<dbReference type="Proteomes" id="UP001152797">
    <property type="component" value="Unassembled WGS sequence"/>
</dbReference>
<organism evidence="9">
    <name type="scientific">Cladocopium goreaui</name>
    <dbReference type="NCBI Taxonomy" id="2562237"/>
    <lineage>
        <taxon>Eukaryota</taxon>
        <taxon>Sar</taxon>
        <taxon>Alveolata</taxon>
        <taxon>Dinophyceae</taxon>
        <taxon>Suessiales</taxon>
        <taxon>Symbiodiniaceae</taxon>
        <taxon>Cladocopium</taxon>
    </lineage>
</organism>
<dbReference type="InterPro" id="IPR057596">
    <property type="entry name" value="RDRP_core"/>
</dbReference>
<dbReference type="EMBL" id="CAMXCT030003602">
    <property type="protein sequence ID" value="CAL4792637.1"/>
    <property type="molecule type" value="Genomic_DNA"/>
</dbReference>
<dbReference type="PROSITE" id="PS00125">
    <property type="entry name" value="SER_THR_PHOSPHATASE"/>
    <property type="match status" value="1"/>
</dbReference>
<evidence type="ECO:0000256" key="6">
    <source>
        <dbReference type="RuleBase" id="RU004273"/>
    </source>
</evidence>
<dbReference type="GO" id="GO:0003968">
    <property type="term" value="F:RNA-directed RNA polymerase activity"/>
    <property type="evidence" value="ECO:0007669"/>
    <property type="project" value="InterPro"/>
</dbReference>
<evidence type="ECO:0000259" key="8">
    <source>
        <dbReference type="PROSITE" id="PS00125"/>
    </source>
</evidence>
<dbReference type="Gene3D" id="3.60.21.10">
    <property type="match status" value="2"/>
</dbReference>
<comment type="caution">
    <text evidence="9">The sequence shown here is derived from an EMBL/GenBank/DDBJ whole genome shotgun (WGS) entry which is preliminary data.</text>
</comment>
<keyword evidence="11" id="KW-1185">Reference proteome</keyword>
<evidence type="ECO:0000256" key="7">
    <source>
        <dbReference type="SAM" id="MobiDB-lite"/>
    </source>
</evidence>
<evidence type="ECO:0000256" key="3">
    <source>
        <dbReference type="ARBA" id="ARBA00022737"/>
    </source>
</evidence>
<protein>
    <recommendedName>
        <fullName evidence="6">Serine/threonine-protein phosphatase</fullName>
        <ecNumber evidence="6">3.1.3.16</ecNumber>
    </recommendedName>
</protein>
<dbReference type="PANTHER" id="PTHR45668:SF5">
    <property type="entry name" value="SERINE_THREONINE-PROTEIN PHOSPHATASE 5"/>
    <property type="match status" value="1"/>
</dbReference>
<dbReference type="InterPro" id="IPR029052">
    <property type="entry name" value="Metallo-depent_PP-like"/>
</dbReference>
<keyword evidence="2" id="KW-0479">Metal-binding</keyword>
<name>A0A9P1D8V2_9DINO</name>
<dbReference type="InterPro" id="IPR005824">
    <property type="entry name" value="KOW"/>
</dbReference>